<dbReference type="PANTHER" id="PTHR32268:SF15">
    <property type="entry name" value="HOMOSERINE ACETYLTRANSFERASE FAMILY PROTEIN (AFU_ORTHOLOGUE AFUA_1G15350)"/>
    <property type="match status" value="1"/>
</dbReference>
<dbReference type="PIRSF" id="PIRSF000443">
    <property type="entry name" value="Homoser_Ac_trans"/>
    <property type="match status" value="1"/>
</dbReference>
<keyword evidence="4" id="KW-1185">Reference proteome</keyword>
<protein>
    <submittedName>
        <fullName evidence="3">Alpha/beta fold hydrolase</fullName>
    </submittedName>
</protein>
<reference evidence="3 4" key="2">
    <citation type="submission" date="2020-06" db="EMBL/GenBank/DDBJ databases">
        <title>Polyphasic characterization of a Rahnella strain isolated from tree sap.</title>
        <authorList>
            <person name="Kim I.S."/>
        </authorList>
    </citation>
    <scope>NUCLEOTIDE SEQUENCE [LARGE SCALE GENOMIC DNA]</scope>
    <source>
        <strain evidence="3 4">SAP-1</strain>
    </source>
</reference>
<dbReference type="AlphaFoldDB" id="A0A848MHN2"/>
<evidence type="ECO:0000259" key="2">
    <source>
        <dbReference type="Pfam" id="PF00561"/>
    </source>
</evidence>
<evidence type="ECO:0000313" key="3">
    <source>
        <dbReference type="EMBL" id="NMP26512.1"/>
    </source>
</evidence>
<dbReference type="Pfam" id="PF00561">
    <property type="entry name" value="Abhydrolase_1"/>
    <property type="match status" value="1"/>
</dbReference>
<dbReference type="InterPro" id="IPR029058">
    <property type="entry name" value="AB_hydrolase_fold"/>
</dbReference>
<dbReference type="Proteomes" id="UP000585363">
    <property type="component" value="Unassembled WGS sequence"/>
</dbReference>
<feature type="active site" description="Nucleophile" evidence="1">
    <location>
        <position position="127"/>
    </location>
</feature>
<feature type="domain" description="AB hydrolase-1" evidence="2">
    <location>
        <begin position="41"/>
        <end position="292"/>
    </location>
</feature>
<evidence type="ECO:0000256" key="1">
    <source>
        <dbReference type="PIRSR" id="PIRSR000443-1"/>
    </source>
</evidence>
<dbReference type="SUPFAM" id="SSF53474">
    <property type="entry name" value="alpha/beta-Hydrolases"/>
    <property type="match status" value="1"/>
</dbReference>
<dbReference type="PANTHER" id="PTHR32268">
    <property type="entry name" value="HOMOSERINE O-ACETYLTRANSFERASE"/>
    <property type="match status" value="1"/>
</dbReference>
<dbReference type="GO" id="GO:0016747">
    <property type="term" value="F:acyltransferase activity, transferring groups other than amino-acyl groups"/>
    <property type="evidence" value="ECO:0007669"/>
    <property type="project" value="InterPro"/>
</dbReference>
<feature type="active site" evidence="1">
    <location>
        <position position="271"/>
    </location>
</feature>
<reference evidence="3 4" key="1">
    <citation type="submission" date="2020-01" db="EMBL/GenBank/DDBJ databases">
        <authorList>
            <person name="Lee S.D."/>
        </authorList>
    </citation>
    <scope>NUCLEOTIDE SEQUENCE [LARGE SCALE GENOMIC DNA]</scope>
    <source>
        <strain evidence="3 4">SAP-1</strain>
    </source>
</reference>
<evidence type="ECO:0000313" key="4">
    <source>
        <dbReference type="Proteomes" id="UP000585363"/>
    </source>
</evidence>
<dbReference type="NCBIfam" id="NF005757">
    <property type="entry name" value="PRK07581.1"/>
    <property type="match status" value="1"/>
</dbReference>
<keyword evidence="3" id="KW-0378">Hydrolase</keyword>
<sequence length="326" mass="35689">MQDYQRYPLGDFPLQSGGVLQQGELAYTTYGTLNAAADNAILIPGYYTGTHRSYRSLIAPGRALDPTHYFIVLTNLFGNGLSSSPSHAGPQQGADFPTISIADNVDAQARLADALGVQCFALVSGWSMGAMQAWQWAVSYPQRVKALLPICGTARCWPLNFVFLEGVKAALHADPLFAAGRYRTAPLAGLAAFGRNYAGWAYSAEFFRDALYRNLGFASLQALLLAWEQDHQQWDANDLLAMLATWQSGAIDFTALGQISASTLVMPGSSDSYFTEQEARLEFEQLRCERARWQPLQSPYGHCAGAPDRFVQETAQIEAAIRQLLA</sequence>
<name>A0A848MHN2_9GAMM</name>
<gene>
    <name evidence="3" type="ORF">GW590_06470</name>
</gene>
<feature type="active site" evidence="1">
    <location>
        <position position="302"/>
    </location>
</feature>
<accession>A0A848MHN2</accession>
<dbReference type="EMBL" id="JAADJU010000003">
    <property type="protein sequence ID" value="NMP26512.1"/>
    <property type="molecule type" value="Genomic_DNA"/>
</dbReference>
<comment type="caution">
    <text evidence="3">The sequence shown here is derived from an EMBL/GenBank/DDBJ whole genome shotgun (WGS) entry which is preliminary data.</text>
</comment>
<dbReference type="Gene3D" id="3.40.50.1820">
    <property type="entry name" value="alpha/beta hydrolase"/>
    <property type="match status" value="1"/>
</dbReference>
<dbReference type="InterPro" id="IPR000073">
    <property type="entry name" value="AB_hydrolase_1"/>
</dbReference>
<proteinExistence type="predicted"/>
<dbReference type="GO" id="GO:0016787">
    <property type="term" value="F:hydrolase activity"/>
    <property type="evidence" value="ECO:0007669"/>
    <property type="project" value="UniProtKB-KW"/>
</dbReference>
<dbReference type="InterPro" id="IPR008220">
    <property type="entry name" value="HAT_MetX-like"/>
</dbReference>
<organism evidence="3 4">
    <name type="scientific">Rouxiella aceris</name>
    <dbReference type="NCBI Taxonomy" id="2703884"/>
    <lineage>
        <taxon>Bacteria</taxon>
        <taxon>Pseudomonadati</taxon>
        <taxon>Pseudomonadota</taxon>
        <taxon>Gammaproteobacteria</taxon>
        <taxon>Enterobacterales</taxon>
        <taxon>Yersiniaceae</taxon>
        <taxon>Rouxiella</taxon>
    </lineage>
</organism>
<dbReference type="RefSeq" id="WP_169402215.1">
    <property type="nucleotide sequence ID" value="NZ_JAADJU010000003.1"/>
</dbReference>